<dbReference type="EMBL" id="JACVVK020000200">
    <property type="protein sequence ID" value="KAK7485043.1"/>
    <property type="molecule type" value="Genomic_DNA"/>
</dbReference>
<accession>A0ABD0KD72</accession>
<evidence type="ECO:0000313" key="2">
    <source>
        <dbReference type="Proteomes" id="UP001519460"/>
    </source>
</evidence>
<dbReference type="AlphaFoldDB" id="A0ABD0KD72"/>
<dbReference type="Proteomes" id="UP001519460">
    <property type="component" value="Unassembled WGS sequence"/>
</dbReference>
<reference evidence="1 2" key="1">
    <citation type="journal article" date="2023" name="Sci. Data">
        <title>Genome assembly of the Korean intertidal mud-creeper Batillaria attramentaria.</title>
        <authorList>
            <person name="Patra A.K."/>
            <person name="Ho P.T."/>
            <person name="Jun S."/>
            <person name="Lee S.J."/>
            <person name="Kim Y."/>
            <person name="Won Y.J."/>
        </authorList>
    </citation>
    <scope>NUCLEOTIDE SEQUENCE [LARGE SCALE GENOMIC DNA]</scope>
    <source>
        <strain evidence="1">Wonlab-2016</strain>
    </source>
</reference>
<keyword evidence="2" id="KW-1185">Reference proteome</keyword>
<gene>
    <name evidence="1" type="ORF">BaRGS_00023682</name>
</gene>
<comment type="caution">
    <text evidence="1">The sequence shown here is derived from an EMBL/GenBank/DDBJ whole genome shotgun (WGS) entry which is preliminary data.</text>
</comment>
<protein>
    <submittedName>
        <fullName evidence="1">Uncharacterized protein</fullName>
    </submittedName>
</protein>
<sequence length="109" mass="11740">MYLLTLTSSKAEHGTGEGGKNAKYTVFFFGQGSRFLCQSGKLVYGPCGSGGKSLVGHILLTEEVFTLLMITGAEISPVFGLACAESVWVFLWCPDITFQTSLHSLRALL</sequence>
<organism evidence="1 2">
    <name type="scientific">Batillaria attramentaria</name>
    <dbReference type="NCBI Taxonomy" id="370345"/>
    <lineage>
        <taxon>Eukaryota</taxon>
        <taxon>Metazoa</taxon>
        <taxon>Spiralia</taxon>
        <taxon>Lophotrochozoa</taxon>
        <taxon>Mollusca</taxon>
        <taxon>Gastropoda</taxon>
        <taxon>Caenogastropoda</taxon>
        <taxon>Sorbeoconcha</taxon>
        <taxon>Cerithioidea</taxon>
        <taxon>Batillariidae</taxon>
        <taxon>Batillaria</taxon>
    </lineage>
</organism>
<evidence type="ECO:0000313" key="1">
    <source>
        <dbReference type="EMBL" id="KAK7485043.1"/>
    </source>
</evidence>
<proteinExistence type="predicted"/>
<name>A0ABD0KD72_9CAEN</name>